<dbReference type="Proteomes" id="UP001596056">
    <property type="component" value="Unassembled WGS sequence"/>
</dbReference>
<keyword evidence="2 5" id="KW-0808">Transferase</keyword>
<dbReference type="RefSeq" id="WP_209839967.1">
    <property type="nucleotide sequence ID" value="NZ_JAGGJP010000006.1"/>
</dbReference>
<dbReference type="InterPro" id="IPR029063">
    <property type="entry name" value="SAM-dependent_MTases_sf"/>
</dbReference>
<dbReference type="PANTHER" id="PTHR43464">
    <property type="entry name" value="METHYLTRANSFERASE"/>
    <property type="match status" value="1"/>
</dbReference>
<dbReference type="EMBL" id="JBHSNA010000005">
    <property type="protein sequence ID" value="MFC5566371.1"/>
    <property type="molecule type" value="Genomic_DNA"/>
</dbReference>
<dbReference type="Gene3D" id="3.40.50.150">
    <property type="entry name" value="Vaccinia Virus protein VP39"/>
    <property type="match status" value="1"/>
</dbReference>
<evidence type="ECO:0000256" key="3">
    <source>
        <dbReference type="ARBA" id="ARBA00022691"/>
    </source>
</evidence>
<evidence type="ECO:0000256" key="1">
    <source>
        <dbReference type="ARBA" id="ARBA00022603"/>
    </source>
</evidence>
<evidence type="ECO:0000313" key="6">
    <source>
        <dbReference type="Proteomes" id="UP001596056"/>
    </source>
</evidence>
<proteinExistence type="predicted"/>
<dbReference type="GO" id="GO:0008168">
    <property type="term" value="F:methyltransferase activity"/>
    <property type="evidence" value="ECO:0007669"/>
    <property type="project" value="UniProtKB-KW"/>
</dbReference>
<organism evidence="5 6">
    <name type="scientific">Rubellimicrobium aerolatum</name>
    <dbReference type="NCBI Taxonomy" id="490979"/>
    <lineage>
        <taxon>Bacteria</taxon>
        <taxon>Pseudomonadati</taxon>
        <taxon>Pseudomonadota</taxon>
        <taxon>Alphaproteobacteria</taxon>
        <taxon>Rhodobacterales</taxon>
        <taxon>Roseobacteraceae</taxon>
        <taxon>Rubellimicrobium</taxon>
    </lineage>
</organism>
<dbReference type="CDD" id="cd02440">
    <property type="entry name" value="AdoMet_MTases"/>
    <property type="match status" value="1"/>
</dbReference>
<evidence type="ECO:0000256" key="2">
    <source>
        <dbReference type="ARBA" id="ARBA00022679"/>
    </source>
</evidence>
<dbReference type="PANTHER" id="PTHR43464:SF19">
    <property type="entry name" value="UBIQUINONE BIOSYNTHESIS O-METHYLTRANSFERASE, MITOCHONDRIAL"/>
    <property type="match status" value="1"/>
</dbReference>
<reference evidence="6" key="1">
    <citation type="journal article" date="2019" name="Int. J. Syst. Evol. Microbiol.">
        <title>The Global Catalogue of Microorganisms (GCM) 10K type strain sequencing project: providing services to taxonomists for standard genome sequencing and annotation.</title>
        <authorList>
            <consortium name="The Broad Institute Genomics Platform"/>
            <consortium name="The Broad Institute Genome Sequencing Center for Infectious Disease"/>
            <person name="Wu L."/>
            <person name="Ma J."/>
        </authorList>
    </citation>
    <scope>NUCLEOTIDE SEQUENCE [LARGE SCALE GENOMIC DNA]</scope>
    <source>
        <strain evidence="6">KACC 11588</strain>
    </source>
</reference>
<evidence type="ECO:0000313" key="5">
    <source>
        <dbReference type="EMBL" id="MFC5566371.1"/>
    </source>
</evidence>
<evidence type="ECO:0000259" key="4">
    <source>
        <dbReference type="Pfam" id="PF13649"/>
    </source>
</evidence>
<keyword evidence="1 5" id="KW-0489">Methyltransferase</keyword>
<protein>
    <submittedName>
        <fullName evidence="5">Class I SAM-dependent methyltransferase</fullName>
        <ecNumber evidence="5">2.1.1.-</ecNumber>
    </submittedName>
</protein>
<comment type="caution">
    <text evidence="5">The sequence shown here is derived from an EMBL/GenBank/DDBJ whole genome shotgun (WGS) entry which is preliminary data.</text>
</comment>
<gene>
    <name evidence="5" type="ORF">ACFPOC_08045</name>
</gene>
<dbReference type="InterPro" id="IPR041698">
    <property type="entry name" value="Methyltransf_25"/>
</dbReference>
<dbReference type="EC" id="2.1.1.-" evidence="5"/>
<dbReference type="SUPFAM" id="SSF53335">
    <property type="entry name" value="S-adenosyl-L-methionine-dependent methyltransferases"/>
    <property type="match status" value="1"/>
</dbReference>
<dbReference type="GO" id="GO:0032259">
    <property type="term" value="P:methylation"/>
    <property type="evidence" value="ECO:0007669"/>
    <property type="project" value="UniProtKB-KW"/>
</dbReference>
<sequence>MANEDQAEFWNGEVGRLWTVHERALEGLTAEVSDLLLGRAASGPGERVLEVGCGGGALSVRLARAVAPGGSVLGLDISGPLLARAEARRAAEGVTGLAFRRDDAQVAALPPAGFDLVASQFGSMFFADPVAAFRNLRGALRPGGRMVLVAWGPLSGNPFFTLARDAAVRRVGPPVEVTPAGAPGPFAFADAGRVVGLLEAAGFAEVRGEGVALRLHPPGGAEEVAGLATSLGPAVRILAAAEATEADRRAVREELAAAYRAFATPEGIRIPSVVNLFDARA</sequence>
<keyword evidence="3" id="KW-0949">S-adenosyl-L-methionine</keyword>
<name>A0ABW0SBU8_9RHOB</name>
<dbReference type="Pfam" id="PF13649">
    <property type="entry name" value="Methyltransf_25"/>
    <property type="match status" value="1"/>
</dbReference>
<accession>A0ABW0SBU8</accession>
<keyword evidence="6" id="KW-1185">Reference proteome</keyword>
<feature type="domain" description="Methyltransferase" evidence="4">
    <location>
        <begin position="48"/>
        <end position="144"/>
    </location>
</feature>